<feature type="region of interest" description="Disordered" evidence="1">
    <location>
        <begin position="1"/>
        <end position="22"/>
    </location>
</feature>
<gene>
    <name evidence="2" type="ORF">C5748_11925</name>
</gene>
<sequence length="67" mass="7363">MSASLSGKKRWRGNTPLWPAGHLPHKEGDYAFIDVRQQSQVSQDKREGQCQPISTLVGEMPGRAEGG</sequence>
<proteinExistence type="predicted"/>
<keyword evidence="3" id="KW-1185">Reference proteome</keyword>
<evidence type="ECO:0000313" key="2">
    <source>
        <dbReference type="EMBL" id="PRD43395.1"/>
    </source>
</evidence>
<evidence type="ECO:0000313" key="3">
    <source>
        <dbReference type="Proteomes" id="UP000239434"/>
    </source>
</evidence>
<dbReference type="AlphaFoldDB" id="A0A2S9ISA1"/>
<organism evidence="2 3">
    <name type="scientific">Phyllobacterium phragmitis</name>
    <dbReference type="NCBI Taxonomy" id="2670329"/>
    <lineage>
        <taxon>Bacteria</taxon>
        <taxon>Pseudomonadati</taxon>
        <taxon>Pseudomonadota</taxon>
        <taxon>Alphaproteobacteria</taxon>
        <taxon>Hyphomicrobiales</taxon>
        <taxon>Phyllobacteriaceae</taxon>
        <taxon>Phyllobacterium</taxon>
    </lineage>
</organism>
<name>A0A2S9ISA1_9HYPH</name>
<dbReference type="Proteomes" id="UP000239434">
    <property type="component" value="Unassembled WGS sequence"/>
</dbReference>
<comment type="caution">
    <text evidence="2">The sequence shown here is derived from an EMBL/GenBank/DDBJ whole genome shotgun (WGS) entry which is preliminary data.</text>
</comment>
<evidence type="ECO:0000256" key="1">
    <source>
        <dbReference type="SAM" id="MobiDB-lite"/>
    </source>
</evidence>
<accession>A0A2S9ISA1</accession>
<dbReference type="EMBL" id="PVBR01000007">
    <property type="protein sequence ID" value="PRD43395.1"/>
    <property type="molecule type" value="Genomic_DNA"/>
</dbReference>
<protein>
    <submittedName>
        <fullName evidence="2">Lytic murein transglycosylase</fullName>
    </submittedName>
</protein>
<reference evidence="2 3" key="1">
    <citation type="submission" date="2018-02" db="EMBL/GenBank/DDBJ databases">
        <title>The draft genome of Phyllobacterium sp. 1N-3.</title>
        <authorList>
            <person name="Liu L."/>
            <person name="Li L."/>
            <person name="Zhang X."/>
            <person name="Wang T."/>
            <person name="Liang L."/>
        </authorList>
    </citation>
    <scope>NUCLEOTIDE SEQUENCE [LARGE SCALE GENOMIC DNA]</scope>
    <source>
        <strain evidence="2 3">1N-3</strain>
    </source>
</reference>